<dbReference type="GO" id="GO:0030036">
    <property type="term" value="P:actin cytoskeleton organization"/>
    <property type="evidence" value="ECO:0007669"/>
    <property type="project" value="InterPro"/>
</dbReference>
<feature type="region of interest" description="Disordered" evidence="3">
    <location>
        <begin position="283"/>
        <end position="305"/>
    </location>
</feature>
<dbReference type="SMART" id="SM00557">
    <property type="entry name" value="IG_FLMN"/>
    <property type="match status" value="2"/>
</dbReference>
<feature type="repeat" description="Filamin" evidence="2">
    <location>
        <begin position="137"/>
        <end position="236"/>
    </location>
</feature>
<accession>A0A7S0NLS7</accession>
<dbReference type="InterPro" id="IPR001298">
    <property type="entry name" value="Filamin/ABP280_rpt"/>
</dbReference>
<feature type="region of interest" description="Disordered" evidence="3">
    <location>
        <begin position="351"/>
        <end position="376"/>
    </location>
</feature>
<dbReference type="PANTHER" id="PTHR38537">
    <property type="entry name" value="JITTERBUG, ISOFORM N"/>
    <property type="match status" value="1"/>
</dbReference>
<name>A0A7S0NLS7_MICPS</name>
<dbReference type="InterPro" id="IPR044801">
    <property type="entry name" value="Filamin"/>
</dbReference>
<dbReference type="InterPro" id="IPR013783">
    <property type="entry name" value="Ig-like_fold"/>
</dbReference>
<protein>
    <submittedName>
        <fullName evidence="4">Uncharacterized protein</fullName>
    </submittedName>
</protein>
<evidence type="ECO:0000256" key="3">
    <source>
        <dbReference type="SAM" id="MobiDB-lite"/>
    </source>
</evidence>
<reference evidence="4" key="1">
    <citation type="submission" date="2021-01" db="EMBL/GenBank/DDBJ databases">
        <authorList>
            <person name="Corre E."/>
            <person name="Pelletier E."/>
            <person name="Niang G."/>
            <person name="Scheremetjew M."/>
            <person name="Finn R."/>
            <person name="Kale V."/>
            <person name="Holt S."/>
            <person name="Cochrane G."/>
            <person name="Meng A."/>
            <person name="Brown T."/>
            <person name="Cohen L."/>
        </authorList>
    </citation>
    <scope>NUCLEOTIDE SEQUENCE</scope>
    <source>
        <strain evidence="4">CCMP1723</strain>
    </source>
</reference>
<dbReference type="PANTHER" id="PTHR38537:SF8">
    <property type="entry name" value="FILAMIN-A"/>
    <property type="match status" value="1"/>
</dbReference>
<evidence type="ECO:0000313" key="4">
    <source>
        <dbReference type="EMBL" id="CAD8520878.1"/>
    </source>
</evidence>
<proteinExistence type="predicted"/>
<organism evidence="4">
    <name type="scientific">Micromonas pusilla</name>
    <name type="common">Picoplanktonic green alga</name>
    <name type="synonym">Chromulina pusilla</name>
    <dbReference type="NCBI Taxonomy" id="38833"/>
    <lineage>
        <taxon>Eukaryota</taxon>
        <taxon>Viridiplantae</taxon>
        <taxon>Chlorophyta</taxon>
        <taxon>Mamiellophyceae</taxon>
        <taxon>Mamiellales</taxon>
        <taxon>Mamiellaceae</taxon>
        <taxon>Micromonas</taxon>
    </lineage>
</organism>
<dbReference type="SUPFAM" id="SSF81296">
    <property type="entry name" value="E set domains"/>
    <property type="match status" value="2"/>
</dbReference>
<dbReference type="AlphaFoldDB" id="A0A7S0NLS7"/>
<dbReference type="PROSITE" id="PS50194">
    <property type="entry name" value="FILAMIN_REPEAT"/>
    <property type="match status" value="2"/>
</dbReference>
<dbReference type="Gene3D" id="2.60.40.10">
    <property type="entry name" value="Immunoglobulins"/>
    <property type="match status" value="2"/>
</dbReference>
<dbReference type="EMBL" id="HBEQ01010322">
    <property type="protein sequence ID" value="CAD8520878.1"/>
    <property type="molecule type" value="Transcribed_RNA"/>
</dbReference>
<dbReference type="InterPro" id="IPR017868">
    <property type="entry name" value="Filamin/ABP280_repeat-like"/>
</dbReference>
<evidence type="ECO:0000256" key="1">
    <source>
        <dbReference type="ARBA" id="ARBA00022737"/>
    </source>
</evidence>
<keyword evidence="1" id="KW-0677">Repeat</keyword>
<evidence type="ECO:0000256" key="2">
    <source>
        <dbReference type="PROSITE-ProRule" id="PRU00087"/>
    </source>
</evidence>
<gene>
    <name evidence="4" type="ORF">MCOM1403_LOCUS8304</name>
</gene>
<dbReference type="InterPro" id="IPR014756">
    <property type="entry name" value="Ig_E-set"/>
</dbReference>
<dbReference type="Pfam" id="PF00630">
    <property type="entry name" value="Filamin"/>
    <property type="match status" value="2"/>
</dbReference>
<sequence length="376" mass="42343">MRHGYGVCSYADGSKFRGEWEDDCWLQSTADPTFTRVHGPGLSRGIAGEPSIFVIEARDELKNKRMNGGDDFYVCFENSDTKDNTFAEIIDHDNGSYTVRFSTKVAGTYTCSVMIGADEHVADSPYVVKVLPGRPFPRRCHIKGEGHRVAELGVKACFSVEALDRFGNAVFGRISDHLPLDIKIASSTNEICDFDVAETQAGHYSVTYTPTEAGYYRLTVESCGISIGRSPYSLEVRTKFSPSSGPNECVNKVTKEPEISDLPPNDQVKLWEQIAQQEYVTLDGDDGGWASTDEDEKETAQERMTREHPDVPIITNLEDLYKVPLMQKVLREQQRKEKAAKLRQMRKRFEKMEENDVNMDSKMPHPPENSMLTELD</sequence>
<feature type="repeat" description="Filamin" evidence="2">
    <location>
        <begin position="27"/>
        <end position="130"/>
    </location>
</feature>
<dbReference type="GO" id="GO:0051015">
    <property type="term" value="F:actin filament binding"/>
    <property type="evidence" value="ECO:0007669"/>
    <property type="project" value="InterPro"/>
</dbReference>